<comment type="similarity">
    <text evidence="7">Belongs to the binding-protein-dependent transport system permease family.</text>
</comment>
<dbReference type="PROSITE" id="PS50928">
    <property type="entry name" value="ABC_TM1"/>
    <property type="match status" value="1"/>
</dbReference>
<evidence type="ECO:0000256" key="7">
    <source>
        <dbReference type="RuleBase" id="RU363032"/>
    </source>
</evidence>
<dbReference type="AlphaFoldDB" id="A0A5M3WUW3"/>
<evidence type="ECO:0000256" key="5">
    <source>
        <dbReference type="ARBA" id="ARBA00022989"/>
    </source>
</evidence>
<dbReference type="CDD" id="cd06261">
    <property type="entry name" value="TM_PBP2"/>
    <property type="match status" value="1"/>
</dbReference>
<dbReference type="InterPro" id="IPR000515">
    <property type="entry name" value="MetI-like"/>
</dbReference>
<protein>
    <submittedName>
        <fullName evidence="9">ABC transporter permease</fullName>
    </submittedName>
</protein>
<dbReference type="PANTHER" id="PTHR43163">
    <property type="entry name" value="DIPEPTIDE TRANSPORT SYSTEM PERMEASE PROTEIN DPPB-RELATED"/>
    <property type="match status" value="1"/>
</dbReference>
<feature type="transmembrane region" description="Helical" evidence="7">
    <location>
        <begin position="162"/>
        <end position="182"/>
    </location>
</feature>
<dbReference type="InterPro" id="IPR045621">
    <property type="entry name" value="BPD_transp_1_N"/>
</dbReference>
<reference evidence="9 10" key="1">
    <citation type="submission" date="2019-10" db="EMBL/GenBank/DDBJ databases">
        <title>Whole genome shotgun sequence of Acrocarpospora macrocephala NBRC 16266.</title>
        <authorList>
            <person name="Ichikawa N."/>
            <person name="Kimura A."/>
            <person name="Kitahashi Y."/>
            <person name="Komaki H."/>
            <person name="Oguchi A."/>
        </authorList>
    </citation>
    <scope>NUCLEOTIDE SEQUENCE [LARGE SCALE GENOMIC DNA]</scope>
    <source>
        <strain evidence="9 10">NBRC 16266</strain>
    </source>
</reference>
<evidence type="ECO:0000256" key="3">
    <source>
        <dbReference type="ARBA" id="ARBA00022475"/>
    </source>
</evidence>
<dbReference type="Pfam" id="PF00528">
    <property type="entry name" value="BPD_transp_1"/>
    <property type="match status" value="1"/>
</dbReference>
<accession>A0A5M3WUW3</accession>
<proteinExistence type="inferred from homology"/>
<dbReference type="EMBL" id="BLAE01000032">
    <property type="protein sequence ID" value="GES11769.1"/>
    <property type="molecule type" value="Genomic_DNA"/>
</dbReference>
<comment type="caution">
    <text evidence="9">The sequence shown here is derived from an EMBL/GenBank/DDBJ whole genome shotgun (WGS) entry which is preliminary data.</text>
</comment>
<sequence>MLGIVVVWGAATVTFIGMQLLPGDKATLIVGGGSLGGATPEVLAAITREYGLDRPLIAQYGDFLARLIHGDLGTSYQRGAPVAELIWSQLGSTVVLALGAAVLGFVLAVVLATSTAARPRGRAVTSTVELVLLSTPSAWVGILALTVFSFELRIFPAIGNDGIASLVLPWVTLALPIAAALAQVMRDGLERALEQPFATTVLSRGATHGRLRWRHVARHSLIPVLTLSGWSLAELLGGVVIVETVFARAGIGQLLVTAVTSRDFPVVAGVVILSAVVFVVVNVIVDALYRVVDPRLRETTP</sequence>
<name>A0A5M3WUW3_9ACTN</name>
<dbReference type="GO" id="GO:0005886">
    <property type="term" value="C:plasma membrane"/>
    <property type="evidence" value="ECO:0007669"/>
    <property type="project" value="UniProtKB-SubCell"/>
</dbReference>
<comment type="subcellular location">
    <subcellularLocation>
        <location evidence="1 7">Cell membrane</location>
        <topology evidence="1 7">Multi-pass membrane protein</topology>
    </subcellularLocation>
</comment>
<keyword evidence="10" id="KW-1185">Reference proteome</keyword>
<evidence type="ECO:0000256" key="1">
    <source>
        <dbReference type="ARBA" id="ARBA00004651"/>
    </source>
</evidence>
<evidence type="ECO:0000313" key="9">
    <source>
        <dbReference type="EMBL" id="GES11769.1"/>
    </source>
</evidence>
<evidence type="ECO:0000313" key="10">
    <source>
        <dbReference type="Proteomes" id="UP000331127"/>
    </source>
</evidence>
<feature type="transmembrane region" description="Helical" evidence="7">
    <location>
        <begin position="94"/>
        <end position="116"/>
    </location>
</feature>
<feature type="transmembrane region" description="Helical" evidence="7">
    <location>
        <begin position="266"/>
        <end position="289"/>
    </location>
</feature>
<keyword evidence="2 7" id="KW-0813">Transport</keyword>
<dbReference type="GO" id="GO:0071916">
    <property type="term" value="F:dipeptide transmembrane transporter activity"/>
    <property type="evidence" value="ECO:0007669"/>
    <property type="project" value="TreeGrafter"/>
</dbReference>
<keyword evidence="4 7" id="KW-0812">Transmembrane</keyword>
<dbReference type="Proteomes" id="UP000331127">
    <property type="component" value="Unassembled WGS sequence"/>
</dbReference>
<gene>
    <name evidence="9" type="primary">ddpB_3</name>
    <name evidence="9" type="ORF">Amac_053660</name>
</gene>
<feature type="transmembrane region" description="Helical" evidence="7">
    <location>
        <begin position="220"/>
        <end position="246"/>
    </location>
</feature>
<dbReference type="SUPFAM" id="SSF161098">
    <property type="entry name" value="MetI-like"/>
    <property type="match status" value="1"/>
</dbReference>
<evidence type="ECO:0000256" key="6">
    <source>
        <dbReference type="ARBA" id="ARBA00023136"/>
    </source>
</evidence>
<dbReference type="PANTHER" id="PTHR43163:SF6">
    <property type="entry name" value="DIPEPTIDE TRANSPORT SYSTEM PERMEASE PROTEIN DPPB-RELATED"/>
    <property type="match status" value="1"/>
</dbReference>
<evidence type="ECO:0000256" key="2">
    <source>
        <dbReference type="ARBA" id="ARBA00022448"/>
    </source>
</evidence>
<feature type="domain" description="ABC transmembrane type-1" evidence="8">
    <location>
        <begin position="90"/>
        <end position="289"/>
    </location>
</feature>
<feature type="transmembrane region" description="Helical" evidence="7">
    <location>
        <begin position="128"/>
        <end position="150"/>
    </location>
</feature>
<keyword evidence="6 7" id="KW-0472">Membrane</keyword>
<evidence type="ECO:0000259" key="8">
    <source>
        <dbReference type="PROSITE" id="PS50928"/>
    </source>
</evidence>
<evidence type="ECO:0000256" key="4">
    <source>
        <dbReference type="ARBA" id="ARBA00022692"/>
    </source>
</evidence>
<dbReference type="Pfam" id="PF19300">
    <property type="entry name" value="BPD_transp_1_N"/>
    <property type="match status" value="1"/>
</dbReference>
<keyword evidence="5 7" id="KW-1133">Transmembrane helix</keyword>
<dbReference type="InterPro" id="IPR035906">
    <property type="entry name" value="MetI-like_sf"/>
</dbReference>
<keyword evidence="3" id="KW-1003">Cell membrane</keyword>
<dbReference type="Gene3D" id="1.10.3720.10">
    <property type="entry name" value="MetI-like"/>
    <property type="match status" value="1"/>
</dbReference>
<organism evidence="9 10">
    <name type="scientific">Acrocarpospora macrocephala</name>
    <dbReference type="NCBI Taxonomy" id="150177"/>
    <lineage>
        <taxon>Bacteria</taxon>
        <taxon>Bacillati</taxon>
        <taxon>Actinomycetota</taxon>
        <taxon>Actinomycetes</taxon>
        <taxon>Streptosporangiales</taxon>
        <taxon>Streptosporangiaceae</taxon>
        <taxon>Acrocarpospora</taxon>
    </lineage>
</organism>